<dbReference type="CDD" id="cd00207">
    <property type="entry name" value="fer2"/>
    <property type="match status" value="1"/>
</dbReference>
<dbReference type="InterPro" id="IPR036010">
    <property type="entry name" value="2Fe-2S_ferredoxin-like_sf"/>
</dbReference>
<dbReference type="InterPro" id="IPR042259">
    <property type="entry name" value="Raco-like_middle_sf"/>
</dbReference>
<reference evidence="2" key="1">
    <citation type="journal article" date="2020" name="mSystems">
        <title>Genome- and Community-Level Interaction Insights into Carbon Utilization and Element Cycling Functions of Hydrothermarchaeota in Hydrothermal Sediment.</title>
        <authorList>
            <person name="Zhou Z."/>
            <person name="Liu Y."/>
            <person name="Xu W."/>
            <person name="Pan J."/>
            <person name="Luo Z.H."/>
            <person name="Li M."/>
        </authorList>
    </citation>
    <scope>NUCLEOTIDE SEQUENCE [LARGE SCALE GENOMIC DNA]</scope>
    <source>
        <strain evidence="2">SpSt-81</strain>
    </source>
</reference>
<organism evidence="2">
    <name type="scientific">Dictyoglomus thermophilum</name>
    <dbReference type="NCBI Taxonomy" id="14"/>
    <lineage>
        <taxon>Bacteria</taxon>
        <taxon>Pseudomonadati</taxon>
        <taxon>Dictyoglomota</taxon>
        <taxon>Dictyoglomia</taxon>
        <taxon>Dictyoglomales</taxon>
        <taxon>Dictyoglomaceae</taxon>
        <taxon>Dictyoglomus</taxon>
    </lineage>
</organism>
<dbReference type="PANTHER" id="PTHR42895:SF2">
    <property type="entry name" value="IRON-SULFUR CLUSTER PROTEIN"/>
    <property type="match status" value="1"/>
</dbReference>
<dbReference type="Gene3D" id="3.10.20.30">
    <property type="match status" value="1"/>
</dbReference>
<dbReference type="Gene3D" id="3.10.20.880">
    <property type="match status" value="1"/>
</dbReference>
<sequence length="568" mass="63444">MPYIRVLPENKIIKVTQGDRLLDILIENNIKIPSYCGGAGWCKKCKVKILDKGISLACQTYAEEDLTVELLKEESTDINIQKEFLEDNNFILSPVITLQAFSLQIPSLSDLRSDLERILSVKENIYLQDISVLRRLPTFLRRNNYKGNLVLFKEEIIDIREEELKSVYGIALDIGTTTLVGHILDLTNGSDIDSYSTENPQLTYGADIISRINFIIHNPEGLQILRDKLIKAITEIIQDLCIKNNISLNDIYAISIAGNSVMTHIFLGVTPENIAFSPFVPAFRNGMIFNSKDIFGNIFNAKLYVFPLISGYVGGDVVAGIIATNLLNEKGNVMLIDIGTNGEIVLKSEDTLFACATAAGPAFEGSNISHGMIAKKGAISHVWLEETVKFEVIGDMEEKGICGSGLLDAISVMLDLKIIDHTGKFMKGGEFYIGKVKITQKDVREFQLVKSALRAGIEVLLNKAGIIYKEIDKIYIAGSFGSYLNRKNAIKTGLLPHIPLEKIILVGNSAIGGAKIVLLNRFLMEDVEKIKEKVNYVELSSDKKFQEYFIKFMYFEEEDQCLIREEKD</sequence>
<dbReference type="InterPro" id="IPR027980">
    <property type="entry name" value="RACo_C"/>
</dbReference>
<dbReference type="InterPro" id="IPR041414">
    <property type="entry name" value="Raco-like_middle"/>
</dbReference>
<accession>A0A7C3RJC6</accession>
<dbReference type="EMBL" id="DTIN01000009">
    <property type="protein sequence ID" value="HFX13019.1"/>
    <property type="molecule type" value="Genomic_DNA"/>
</dbReference>
<dbReference type="Pfam" id="PF17650">
    <property type="entry name" value="RACo_linker"/>
    <property type="match status" value="1"/>
</dbReference>
<gene>
    <name evidence="2" type="ORF">ENW00_02535</name>
</gene>
<dbReference type="AlphaFoldDB" id="A0A7C3RJC6"/>
<evidence type="ECO:0000313" key="2">
    <source>
        <dbReference type="EMBL" id="HFX13019.1"/>
    </source>
</evidence>
<dbReference type="GO" id="GO:0051536">
    <property type="term" value="F:iron-sulfur cluster binding"/>
    <property type="evidence" value="ECO:0007669"/>
    <property type="project" value="InterPro"/>
</dbReference>
<dbReference type="InterPro" id="IPR043129">
    <property type="entry name" value="ATPase_NBD"/>
</dbReference>
<dbReference type="Gene3D" id="3.30.420.480">
    <property type="entry name" value="Domain of unknown function (DUF4445)"/>
    <property type="match status" value="1"/>
</dbReference>
<dbReference type="Pfam" id="PF00111">
    <property type="entry name" value="Fer2"/>
    <property type="match status" value="1"/>
</dbReference>
<dbReference type="SUPFAM" id="SSF53067">
    <property type="entry name" value="Actin-like ATPase domain"/>
    <property type="match status" value="1"/>
</dbReference>
<dbReference type="Pfam" id="PF14574">
    <property type="entry name" value="RACo_C_ter"/>
    <property type="match status" value="1"/>
</dbReference>
<comment type="caution">
    <text evidence="2">The sequence shown here is derived from an EMBL/GenBank/DDBJ whole genome shotgun (WGS) entry which is preliminary data.</text>
</comment>
<name>A0A7C3RJC6_DICTH</name>
<evidence type="ECO:0000259" key="1">
    <source>
        <dbReference type="PROSITE" id="PS51085"/>
    </source>
</evidence>
<protein>
    <submittedName>
        <fullName evidence="2">DUF4445 domain-containing protein</fullName>
    </submittedName>
</protein>
<dbReference type="InterPro" id="IPR052911">
    <property type="entry name" value="Corrinoid_activation_enz"/>
</dbReference>
<dbReference type="InterPro" id="IPR040506">
    <property type="entry name" value="RACo_linker"/>
</dbReference>
<dbReference type="Pfam" id="PF17651">
    <property type="entry name" value="Raco_middle"/>
    <property type="match status" value="1"/>
</dbReference>
<dbReference type="PANTHER" id="PTHR42895">
    <property type="entry name" value="IRON-SULFUR CLUSTER-BINDING PROTEIN-RELATED"/>
    <property type="match status" value="1"/>
</dbReference>
<proteinExistence type="predicted"/>
<dbReference type="InterPro" id="IPR012675">
    <property type="entry name" value="Beta-grasp_dom_sf"/>
</dbReference>
<dbReference type="PROSITE" id="PS51085">
    <property type="entry name" value="2FE2S_FER_2"/>
    <property type="match status" value="1"/>
</dbReference>
<feature type="domain" description="2Fe-2S ferredoxin-type" evidence="1">
    <location>
        <begin position="2"/>
        <end position="74"/>
    </location>
</feature>
<dbReference type="InterPro" id="IPR001041">
    <property type="entry name" value="2Fe-2S_ferredoxin-type"/>
</dbReference>
<dbReference type="SUPFAM" id="SSF54292">
    <property type="entry name" value="2Fe-2S ferredoxin-like"/>
    <property type="match status" value="1"/>
</dbReference>